<protein>
    <recommendedName>
        <fullName evidence="4">Alpha/beta-hydrolase</fullName>
    </recommendedName>
</protein>
<dbReference type="EMBL" id="ML994636">
    <property type="protein sequence ID" value="KAF2184754.1"/>
    <property type="molecule type" value="Genomic_DNA"/>
</dbReference>
<evidence type="ECO:0000256" key="1">
    <source>
        <dbReference type="SAM" id="Phobius"/>
    </source>
</evidence>
<feature type="transmembrane region" description="Helical" evidence="1">
    <location>
        <begin position="12"/>
        <end position="35"/>
    </location>
</feature>
<name>A0A6A6DYW5_9PEZI</name>
<keyword evidence="1" id="KW-0472">Membrane</keyword>
<feature type="transmembrane region" description="Helical" evidence="1">
    <location>
        <begin position="47"/>
        <end position="67"/>
    </location>
</feature>
<organism evidence="2 3">
    <name type="scientific">Zopfia rhizophila CBS 207.26</name>
    <dbReference type="NCBI Taxonomy" id="1314779"/>
    <lineage>
        <taxon>Eukaryota</taxon>
        <taxon>Fungi</taxon>
        <taxon>Dikarya</taxon>
        <taxon>Ascomycota</taxon>
        <taxon>Pezizomycotina</taxon>
        <taxon>Dothideomycetes</taxon>
        <taxon>Dothideomycetes incertae sedis</taxon>
        <taxon>Zopfiaceae</taxon>
        <taxon>Zopfia</taxon>
    </lineage>
</organism>
<dbReference type="SUPFAM" id="SSF53474">
    <property type="entry name" value="alpha/beta-Hydrolases"/>
    <property type="match status" value="1"/>
</dbReference>
<evidence type="ECO:0000313" key="3">
    <source>
        <dbReference type="Proteomes" id="UP000800200"/>
    </source>
</evidence>
<keyword evidence="1" id="KW-1133">Transmembrane helix</keyword>
<dbReference type="InterPro" id="IPR029058">
    <property type="entry name" value="AB_hydrolase_fold"/>
</dbReference>
<evidence type="ECO:0008006" key="4">
    <source>
        <dbReference type="Google" id="ProtNLM"/>
    </source>
</evidence>
<keyword evidence="3" id="KW-1185">Reference proteome</keyword>
<accession>A0A6A6DYW5</accession>
<dbReference type="Proteomes" id="UP000800200">
    <property type="component" value="Unassembled WGS sequence"/>
</dbReference>
<proteinExistence type="predicted"/>
<reference evidence="2" key="1">
    <citation type="journal article" date="2020" name="Stud. Mycol.">
        <title>101 Dothideomycetes genomes: a test case for predicting lifestyles and emergence of pathogens.</title>
        <authorList>
            <person name="Haridas S."/>
            <person name="Albert R."/>
            <person name="Binder M."/>
            <person name="Bloem J."/>
            <person name="Labutti K."/>
            <person name="Salamov A."/>
            <person name="Andreopoulos B."/>
            <person name="Baker S."/>
            <person name="Barry K."/>
            <person name="Bills G."/>
            <person name="Bluhm B."/>
            <person name="Cannon C."/>
            <person name="Castanera R."/>
            <person name="Culley D."/>
            <person name="Daum C."/>
            <person name="Ezra D."/>
            <person name="Gonzalez J."/>
            <person name="Henrissat B."/>
            <person name="Kuo A."/>
            <person name="Liang C."/>
            <person name="Lipzen A."/>
            <person name="Lutzoni F."/>
            <person name="Magnuson J."/>
            <person name="Mondo S."/>
            <person name="Nolan M."/>
            <person name="Ohm R."/>
            <person name="Pangilinan J."/>
            <person name="Park H.-J."/>
            <person name="Ramirez L."/>
            <person name="Alfaro M."/>
            <person name="Sun H."/>
            <person name="Tritt A."/>
            <person name="Yoshinaga Y."/>
            <person name="Zwiers L.-H."/>
            <person name="Turgeon B."/>
            <person name="Goodwin S."/>
            <person name="Spatafora J."/>
            <person name="Crous P."/>
            <person name="Grigoriev I."/>
        </authorList>
    </citation>
    <scope>NUCLEOTIDE SEQUENCE</scope>
    <source>
        <strain evidence="2">CBS 207.26</strain>
    </source>
</reference>
<gene>
    <name evidence="2" type="ORF">K469DRAFT_578182</name>
</gene>
<sequence length="519" mass="60069">MLVGQSTLECALIKTIIYLFSYLGLICLLYFYLALSVGGVRAISHPVSILIECVGVIEILWYLLWFLPYKHRLQKQPAVFPPQLSRDHRRELFQRSLLITTDIELFARKWMCGAHMDDIRRENIKEWLLWALFNREGPPGDDNEELEEYMDEIEEKMGWEIKPGKGPAQSVRLNFDRIKVTHRSLLYYAFLGTTDFITSMILMISGFRFYSQPRSAFFKSFPFRFMTLLYTYKSASPDLSYFYRPHKSSKHRPIVFIHGVGIGLAPYIPALLKIPKDIGILAIEIMQVSSRITTPLPLAIDLIREIGDIVSQQNLDNFVFIGDSYGTFFTSLFLQSPFLASKTHSVMMIDPVSVLLHLPDVAFNFTRRKPVEPNELELYWAVQTEPGIAFTLGRRFCWRDHVVWREDLLSRSTTIIMGGDDCIVNAEAIASYITNGSLEWTWEDRESWKKSLREWKGEGLELVWLEGYDHGQGIMSPRMLPKIVGMIERYCEITNERRNSFEPDSKFGEGMSNREGLDI</sequence>
<dbReference type="AlphaFoldDB" id="A0A6A6DYW5"/>
<dbReference type="PANTHER" id="PTHR37471">
    <property type="entry name" value="UNNAMED PRODUCT"/>
    <property type="match status" value="1"/>
</dbReference>
<dbReference type="PANTHER" id="PTHR37471:SF1">
    <property type="entry name" value="AB HYDROLASE-1 DOMAIN-CONTAINING PROTEIN"/>
    <property type="match status" value="1"/>
</dbReference>
<feature type="transmembrane region" description="Helical" evidence="1">
    <location>
        <begin position="185"/>
        <end position="210"/>
    </location>
</feature>
<dbReference type="OrthoDB" id="6431331at2759"/>
<keyword evidence="1" id="KW-0812">Transmembrane</keyword>
<evidence type="ECO:0000313" key="2">
    <source>
        <dbReference type="EMBL" id="KAF2184754.1"/>
    </source>
</evidence>